<reference evidence="1" key="1">
    <citation type="submission" date="2018-05" db="EMBL/GenBank/DDBJ databases">
        <authorList>
            <person name="Lanie J.A."/>
            <person name="Ng W.-L."/>
            <person name="Kazmierczak K.M."/>
            <person name="Andrzejewski T.M."/>
            <person name="Davidsen T.M."/>
            <person name="Wayne K.J."/>
            <person name="Tettelin H."/>
            <person name="Glass J.I."/>
            <person name="Rusch D."/>
            <person name="Podicherti R."/>
            <person name="Tsui H.-C.T."/>
            <person name="Winkler M.E."/>
        </authorList>
    </citation>
    <scope>NUCLEOTIDE SEQUENCE</scope>
</reference>
<proteinExistence type="predicted"/>
<sequence length="50" mass="5404">MQILIGILIGVVGVLAYQDPTVLEFIRSNINDLSTYMVKATSDVAVVVSH</sequence>
<protein>
    <submittedName>
        <fullName evidence="1">Uncharacterized protein</fullName>
    </submittedName>
</protein>
<dbReference type="EMBL" id="UINC01006931">
    <property type="protein sequence ID" value="SVA30471.1"/>
    <property type="molecule type" value="Genomic_DNA"/>
</dbReference>
<gene>
    <name evidence="1" type="ORF">METZ01_LOCUS83325</name>
</gene>
<evidence type="ECO:0000313" key="1">
    <source>
        <dbReference type="EMBL" id="SVA30471.1"/>
    </source>
</evidence>
<accession>A0A381URU7</accession>
<organism evidence="1">
    <name type="scientific">marine metagenome</name>
    <dbReference type="NCBI Taxonomy" id="408172"/>
    <lineage>
        <taxon>unclassified sequences</taxon>
        <taxon>metagenomes</taxon>
        <taxon>ecological metagenomes</taxon>
    </lineage>
</organism>
<dbReference type="AlphaFoldDB" id="A0A381URU7"/>
<name>A0A381URU7_9ZZZZ</name>